<dbReference type="PANTHER" id="PTHR45527">
    <property type="entry name" value="NONRIBOSOMAL PEPTIDE SYNTHETASE"/>
    <property type="match status" value="1"/>
</dbReference>
<evidence type="ECO:0000313" key="5">
    <source>
        <dbReference type="EMBL" id="UJO20727.1"/>
    </source>
</evidence>
<dbReference type="Gene3D" id="3.30.559.30">
    <property type="entry name" value="Nonribosomal peptide synthetase, condensation domain"/>
    <property type="match status" value="1"/>
</dbReference>
<dbReference type="KEGG" id="ffu:CLAFUR5_10777"/>
<name>A0A9Q8USF8_PASFU</name>
<dbReference type="PROSITE" id="PS00455">
    <property type="entry name" value="AMP_BINDING"/>
    <property type="match status" value="2"/>
</dbReference>
<keyword evidence="3" id="KW-0436">Ligase</keyword>
<dbReference type="InterPro" id="IPR023213">
    <property type="entry name" value="CAT-like_dom_sf"/>
</dbReference>
<dbReference type="Pfam" id="PF00550">
    <property type="entry name" value="PP-binding"/>
    <property type="match status" value="1"/>
</dbReference>
<dbReference type="SUPFAM" id="SSF47336">
    <property type="entry name" value="ACP-like"/>
    <property type="match status" value="1"/>
</dbReference>
<evidence type="ECO:0000313" key="6">
    <source>
        <dbReference type="Proteomes" id="UP000756132"/>
    </source>
</evidence>
<dbReference type="InterPro" id="IPR020845">
    <property type="entry name" value="AMP-binding_CS"/>
</dbReference>
<dbReference type="GeneID" id="71990655"/>
<dbReference type="AlphaFoldDB" id="A0A9Q8USF8"/>
<organism evidence="5 6">
    <name type="scientific">Passalora fulva</name>
    <name type="common">Tomato leaf mold</name>
    <name type="synonym">Cladosporium fulvum</name>
    <dbReference type="NCBI Taxonomy" id="5499"/>
    <lineage>
        <taxon>Eukaryota</taxon>
        <taxon>Fungi</taxon>
        <taxon>Dikarya</taxon>
        <taxon>Ascomycota</taxon>
        <taxon>Pezizomycotina</taxon>
        <taxon>Dothideomycetes</taxon>
        <taxon>Dothideomycetidae</taxon>
        <taxon>Mycosphaerellales</taxon>
        <taxon>Mycosphaerellaceae</taxon>
        <taxon>Fulvia</taxon>
    </lineage>
</organism>
<gene>
    <name evidence="5" type="ORF">CLAFUR5_10777</name>
</gene>
<dbReference type="PANTHER" id="PTHR45527:SF1">
    <property type="entry name" value="FATTY ACID SYNTHASE"/>
    <property type="match status" value="1"/>
</dbReference>
<evidence type="ECO:0000256" key="2">
    <source>
        <dbReference type="ARBA" id="ARBA00022553"/>
    </source>
</evidence>
<dbReference type="InterPro" id="IPR036736">
    <property type="entry name" value="ACP-like_sf"/>
</dbReference>
<dbReference type="PROSITE" id="PS50075">
    <property type="entry name" value="CARRIER"/>
    <property type="match status" value="1"/>
</dbReference>
<dbReference type="GO" id="GO:0044550">
    <property type="term" value="P:secondary metabolite biosynthetic process"/>
    <property type="evidence" value="ECO:0007669"/>
    <property type="project" value="TreeGrafter"/>
</dbReference>
<dbReference type="RefSeq" id="XP_047765093.1">
    <property type="nucleotide sequence ID" value="XM_047909925.1"/>
</dbReference>
<dbReference type="SUPFAM" id="SSF52777">
    <property type="entry name" value="CoA-dependent acyltransferases"/>
    <property type="match status" value="2"/>
</dbReference>
<dbReference type="GO" id="GO:0043041">
    <property type="term" value="P:amino acid activation for nonribosomal peptide biosynthetic process"/>
    <property type="evidence" value="ECO:0007669"/>
    <property type="project" value="TreeGrafter"/>
</dbReference>
<keyword evidence="6" id="KW-1185">Reference proteome</keyword>
<evidence type="ECO:0000259" key="4">
    <source>
        <dbReference type="PROSITE" id="PS50075"/>
    </source>
</evidence>
<dbReference type="InterPro" id="IPR009081">
    <property type="entry name" value="PP-bd_ACP"/>
</dbReference>
<dbReference type="Proteomes" id="UP000756132">
    <property type="component" value="Chromosome 8"/>
</dbReference>
<accession>A0A9Q8USF8</accession>
<protein>
    <submittedName>
        <fullName evidence="5">Nonribisomal peptide synthetase</fullName>
    </submittedName>
</protein>
<dbReference type="SUPFAM" id="SSF56801">
    <property type="entry name" value="Acetyl-CoA synthetase-like"/>
    <property type="match status" value="2"/>
</dbReference>
<dbReference type="InterPro" id="IPR001242">
    <property type="entry name" value="Condensation_dom"/>
</dbReference>
<keyword evidence="1" id="KW-0596">Phosphopantetheine</keyword>
<proteinExistence type="predicted"/>
<dbReference type="Gene3D" id="3.30.559.10">
    <property type="entry name" value="Chloramphenicol acetyltransferase-like domain"/>
    <property type="match status" value="1"/>
</dbReference>
<reference evidence="5" key="2">
    <citation type="journal article" date="2022" name="Microb. Genom.">
        <title>A chromosome-scale genome assembly of the tomato pathogen Cladosporium fulvum reveals a compartmentalized genome architecture and the presence of a dispensable chromosome.</title>
        <authorList>
            <person name="Zaccaron A.Z."/>
            <person name="Chen L.H."/>
            <person name="Samaras A."/>
            <person name="Stergiopoulos I."/>
        </authorList>
    </citation>
    <scope>NUCLEOTIDE SEQUENCE</scope>
    <source>
        <strain evidence="5">Race5_Kim</strain>
    </source>
</reference>
<dbReference type="Pfam" id="PF00668">
    <property type="entry name" value="Condensation"/>
    <property type="match status" value="1"/>
</dbReference>
<dbReference type="Gene3D" id="3.40.50.980">
    <property type="match status" value="1"/>
</dbReference>
<reference evidence="5" key="1">
    <citation type="submission" date="2021-12" db="EMBL/GenBank/DDBJ databases">
        <authorList>
            <person name="Zaccaron A."/>
            <person name="Stergiopoulos I."/>
        </authorList>
    </citation>
    <scope>NUCLEOTIDE SEQUENCE</scope>
    <source>
        <strain evidence="5">Race5_Kim</strain>
    </source>
</reference>
<dbReference type="EMBL" id="CP090170">
    <property type="protein sequence ID" value="UJO20727.1"/>
    <property type="molecule type" value="Genomic_DNA"/>
</dbReference>
<evidence type="ECO:0000256" key="3">
    <source>
        <dbReference type="ARBA" id="ARBA00022598"/>
    </source>
</evidence>
<dbReference type="Pfam" id="PF00501">
    <property type="entry name" value="AMP-binding"/>
    <property type="match status" value="2"/>
</dbReference>
<sequence length="818" mass="88578">MAILKAGAACVPLAPEHPRLRSKEMITSNVRATVLLTSRVHYAECADLVANVLVVDESTIGMLQDDGLQEVSVGTDQAAYILHTSGSTGTLKGVVLEHRNLTTSLMAYGESLTPPSTADERLLQETWASVLDIPVDKIGKETSFISLGGDSITGMQDVSRCGKRGVLLKMSDMLRSRSLLQAATHCTPHHVGAPGLRQKYIMPADEAAHIKEELGLGSAEFRGSYACAPLQEGILLSQARHATASPISDSGDLKFQHVAGELSTEYPLSFHVTTSKDYFHGEIQYKSTSVLDSIASHIADAVSSAITAILDDLQTPTASLELARSLLQRWNLEAPLALEACVHEQFREVALAQPERPAIHSSDNDLTYEKLDDLSDRLARKLQQKGVRAEIIVPMLCEKSSVAVVCCLAIMKAGAALLPLDPSHPSERLAAIVHDCGALLAITTASCMNQVEKLCQTVLPIDMGYYERLPADHDVQSDSSTPSNACAVIYTSGSSGTPKGIHPILRTVFVQDGQEVLQVVLQEAPIEQVYLSPAVVTDHSGFSPTKYLPTFHIFASTKDEVVLEIRIHHALYNAFSMDVILQDISAAYAEQTLTPRPNYHSRVSHVRSLDTTSAINFWAKALQGSSMTSLTPAEPPTRCSAAESSIEITMPAHSLQIAEVTPANVFKAAWATVFPQAVKSNDIVFGEIQTVRPSTFPEIDSTCGPSVNDLPVRVKLEDHHTSASLAAQIQSHSLDATPHHHLDIRSRSIIRDCTPWPAWTRFSSMMILQNHGALQAERNVGGVMCQLERLSYNGDSADVWVVAMPDGVFPRTGTTTTS</sequence>
<dbReference type="GO" id="GO:0016874">
    <property type="term" value="F:ligase activity"/>
    <property type="evidence" value="ECO:0007669"/>
    <property type="project" value="UniProtKB-KW"/>
</dbReference>
<dbReference type="OrthoDB" id="3791627at2759"/>
<dbReference type="GO" id="GO:0005737">
    <property type="term" value="C:cytoplasm"/>
    <property type="evidence" value="ECO:0007669"/>
    <property type="project" value="TreeGrafter"/>
</dbReference>
<keyword evidence="2" id="KW-0597">Phosphoprotein</keyword>
<evidence type="ECO:0000256" key="1">
    <source>
        <dbReference type="ARBA" id="ARBA00022450"/>
    </source>
</evidence>
<dbReference type="Gene3D" id="3.40.50.12780">
    <property type="entry name" value="N-terminal domain of ligase-like"/>
    <property type="match status" value="1"/>
</dbReference>
<feature type="domain" description="Carrier" evidence="4">
    <location>
        <begin position="114"/>
        <end position="190"/>
    </location>
</feature>
<dbReference type="InterPro" id="IPR042099">
    <property type="entry name" value="ANL_N_sf"/>
</dbReference>
<dbReference type="InterPro" id="IPR000873">
    <property type="entry name" value="AMP-dep_synth/lig_dom"/>
</dbReference>
<dbReference type="GO" id="GO:0031177">
    <property type="term" value="F:phosphopantetheine binding"/>
    <property type="evidence" value="ECO:0007669"/>
    <property type="project" value="TreeGrafter"/>
</dbReference>
<dbReference type="Gene3D" id="1.10.1200.10">
    <property type="entry name" value="ACP-like"/>
    <property type="match status" value="1"/>
</dbReference>